<dbReference type="Gene3D" id="2.60.40.420">
    <property type="entry name" value="Cupredoxins - blue copper proteins"/>
    <property type="match status" value="1"/>
</dbReference>
<keyword evidence="7 16" id="KW-0999">Mitochondrion inner membrane</keyword>
<protein>
    <recommendedName>
        <fullName evidence="3 16">Cytochrome c oxidase subunit 2</fullName>
    </recommendedName>
</protein>
<evidence type="ECO:0000256" key="9">
    <source>
        <dbReference type="ARBA" id="ARBA00022967"/>
    </source>
</evidence>
<evidence type="ECO:0000256" key="8">
    <source>
        <dbReference type="ARBA" id="ARBA00022842"/>
    </source>
</evidence>
<evidence type="ECO:0000256" key="10">
    <source>
        <dbReference type="ARBA" id="ARBA00022982"/>
    </source>
</evidence>
<dbReference type="InterPro" id="IPR002429">
    <property type="entry name" value="CcO_II-like_C"/>
</dbReference>
<dbReference type="PROSITE" id="PS50999">
    <property type="entry name" value="COX2_TM"/>
    <property type="match status" value="1"/>
</dbReference>
<comment type="cofactor">
    <cofactor evidence="16">
        <name>Cu cation</name>
        <dbReference type="ChEBI" id="CHEBI:23378"/>
    </cofactor>
    <text evidence="16">Binds a copper A center.</text>
</comment>
<dbReference type="AlphaFoldDB" id="A0A0A6ZLP7"/>
<evidence type="ECO:0000256" key="1">
    <source>
        <dbReference type="ARBA" id="ARBA00004448"/>
    </source>
</evidence>
<dbReference type="Pfam" id="PF02790">
    <property type="entry name" value="COX2_TM"/>
    <property type="match status" value="1"/>
</dbReference>
<keyword evidence="9" id="KW-1278">Translocase</keyword>
<keyword evidence="16" id="KW-0479">Metal-binding</keyword>
<comment type="catalytic activity">
    <reaction evidence="15">
        <text>4 Fe(II)-[cytochrome c] + O2 + 8 H(+)(in) = 4 Fe(III)-[cytochrome c] + 2 H2O + 4 H(+)(out)</text>
        <dbReference type="Rhea" id="RHEA:11436"/>
        <dbReference type="Rhea" id="RHEA-COMP:10350"/>
        <dbReference type="Rhea" id="RHEA-COMP:14399"/>
        <dbReference type="ChEBI" id="CHEBI:15377"/>
        <dbReference type="ChEBI" id="CHEBI:15378"/>
        <dbReference type="ChEBI" id="CHEBI:15379"/>
        <dbReference type="ChEBI" id="CHEBI:29033"/>
        <dbReference type="ChEBI" id="CHEBI:29034"/>
        <dbReference type="EC" id="7.1.1.9"/>
    </reaction>
    <physiologicalReaction direction="left-to-right" evidence="15">
        <dbReference type="Rhea" id="RHEA:11437"/>
    </physiologicalReaction>
</comment>
<gene>
    <name evidence="20" type="primary">COX2</name>
</gene>
<dbReference type="SUPFAM" id="SSF81464">
    <property type="entry name" value="Cytochrome c oxidase subunit II-like, transmembrane region"/>
    <property type="match status" value="1"/>
</dbReference>
<evidence type="ECO:0000256" key="16">
    <source>
        <dbReference type="RuleBase" id="RU000457"/>
    </source>
</evidence>
<proteinExistence type="inferred from homology"/>
<dbReference type="PANTHER" id="PTHR22888">
    <property type="entry name" value="CYTOCHROME C OXIDASE, SUBUNIT II"/>
    <property type="match status" value="1"/>
</dbReference>
<dbReference type="PRINTS" id="PR01166">
    <property type="entry name" value="CYCOXIDASEII"/>
</dbReference>
<dbReference type="EMBL" id="KF385869">
    <property type="protein sequence ID" value="AHA52477.1"/>
    <property type="molecule type" value="Genomic_DNA"/>
</dbReference>
<evidence type="ECO:0000256" key="3">
    <source>
        <dbReference type="ARBA" id="ARBA00015946"/>
    </source>
</evidence>
<dbReference type="InterPro" id="IPR036257">
    <property type="entry name" value="Cyt_c_oxidase_su2_TM_sf"/>
</dbReference>
<evidence type="ECO:0000256" key="11">
    <source>
        <dbReference type="ARBA" id="ARBA00022989"/>
    </source>
</evidence>
<dbReference type="Gene3D" id="1.10.287.90">
    <property type="match status" value="1"/>
</dbReference>
<dbReference type="GO" id="GO:0042773">
    <property type="term" value="P:ATP synthesis coupled electron transport"/>
    <property type="evidence" value="ECO:0007669"/>
    <property type="project" value="TreeGrafter"/>
</dbReference>
<dbReference type="GO" id="GO:0005507">
    <property type="term" value="F:copper ion binding"/>
    <property type="evidence" value="ECO:0007669"/>
    <property type="project" value="InterPro"/>
</dbReference>
<feature type="transmembrane region" description="Helical" evidence="17">
    <location>
        <begin position="26"/>
        <end position="51"/>
    </location>
</feature>
<sequence>MSTWMQMNFQDCNSYMMMMMSYFHDLILMILLMILVFILYIMVWFFSNMFINLNILHNQLIEIIWTIIPMIILIFLAIPSLNILYEIEEILNSYLTIKILGHQWYWSYEYSDYFFIDFDSFMINVEENFNFRLLDVDNRLILPSNLKIRGLVTSIDVIHSWAMPSLGLKVDAIPGRMNQFISLVNRVGLYFGHVQKFVV</sequence>
<comment type="function">
    <text evidence="16">Component of the cytochrome c oxidase, the last enzyme in the mitochondrial electron transport chain which drives oxidative phosphorylation. The respiratory chain contains 3 multisubunit complexes succinate dehydrogenase (complex II, CII), ubiquinol-cytochrome c oxidoreductase (cytochrome b-c1 complex, complex III, CIII) and cytochrome c oxidase (complex IV, CIV), that cooperate to transfer electrons derived from NADH and succinate to molecular oxygen, creating an electrochemical gradient over the inner membrane that drives transmembrane transport and the ATP synthase. Cytochrome c oxidase is the component of the respiratory chain that catalyzes the reduction of oxygen to water. Electrons originating from reduced cytochrome c in the intermembrane space (IMS) are transferred via the dinuclear copper A center (CU(A)) of subunit 2 and heme A of subunit 1 to the active site in subunit 1, a binuclear center (BNC) formed by heme A3 and copper B (CU(B)). The BNC reduces molecular oxygen to 2 water molecules using 4 electrons from cytochrome c in the IMS and 4 protons from the mitochondrial matrix.</text>
</comment>
<keyword evidence="5 16" id="KW-0679">Respiratory chain</keyword>
<keyword evidence="4 16" id="KW-0813">Transport</keyword>
<comment type="subcellular location">
    <subcellularLocation>
        <location evidence="1 16">Mitochondrion inner membrane</location>
        <topology evidence="1 16">Multi-pass membrane protein</topology>
    </subcellularLocation>
</comment>
<reference evidence="20" key="1">
    <citation type="submission" date="2013-07" db="EMBL/GenBank/DDBJ databases">
        <title>The comparative mitochondrial genomes from Braconidae subfamilies and the phylogeny of the Hymenoptera.</title>
        <authorList>
            <person name="Li Q."/>
            <person name="Wei S.J."/>
            <person name="Chen X.X."/>
        </authorList>
    </citation>
    <scope>NUCLEOTIDE SEQUENCE</scope>
</reference>
<dbReference type="InterPro" id="IPR045187">
    <property type="entry name" value="CcO_II"/>
</dbReference>
<keyword evidence="6 16" id="KW-0812">Transmembrane</keyword>
<keyword evidence="11 17" id="KW-1133">Transmembrane helix</keyword>
<evidence type="ECO:0000256" key="6">
    <source>
        <dbReference type="ARBA" id="ARBA00022692"/>
    </source>
</evidence>
<keyword evidence="8" id="KW-0460">Magnesium</keyword>
<keyword evidence="10 16" id="KW-0249">Electron transport</keyword>
<organism evidence="20">
    <name type="scientific">Capitonius sp. QL-2013</name>
    <dbReference type="NCBI Taxonomy" id="1421593"/>
    <lineage>
        <taxon>Eukaryota</taxon>
        <taxon>Metazoa</taxon>
        <taxon>Ecdysozoa</taxon>
        <taxon>Arthropoda</taxon>
        <taxon>Hexapoda</taxon>
        <taxon>Insecta</taxon>
        <taxon>Pterygota</taxon>
        <taxon>Neoptera</taxon>
        <taxon>Endopterygota</taxon>
        <taxon>Hymenoptera</taxon>
        <taxon>Apocrita</taxon>
        <taxon>Ichneumonoidea</taxon>
        <taxon>Braconidae</taxon>
        <taxon>Cenocoeliinae</taxon>
        <taxon>Capitonius</taxon>
    </lineage>
</organism>
<dbReference type="SUPFAM" id="SSF49503">
    <property type="entry name" value="Cupredoxins"/>
    <property type="match status" value="1"/>
</dbReference>
<keyword evidence="12 16" id="KW-0186">Copper</keyword>
<dbReference type="InterPro" id="IPR008972">
    <property type="entry name" value="Cupredoxin"/>
</dbReference>
<evidence type="ECO:0000256" key="15">
    <source>
        <dbReference type="ARBA" id="ARBA00049512"/>
    </source>
</evidence>
<dbReference type="Pfam" id="PF00116">
    <property type="entry name" value="COX2"/>
    <property type="match status" value="1"/>
</dbReference>
<accession>A0A0A6ZLP7</accession>
<evidence type="ECO:0000256" key="14">
    <source>
        <dbReference type="ARBA" id="ARBA00023136"/>
    </source>
</evidence>
<feature type="transmembrane region" description="Helical" evidence="17">
    <location>
        <begin position="63"/>
        <end position="85"/>
    </location>
</feature>
<feature type="domain" description="Cytochrome oxidase subunit II transmembrane region profile" evidence="19">
    <location>
        <begin position="1"/>
        <end position="91"/>
    </location>
</feature>
<feature type="domain" description="Cytochrome oxidase subunit II copper A binding" evidence="18">
    <location>
        <begin position="92"/>
        <end position="199"/>
    </location>
</feature>
<keyword evidence="13 16" id="KW-0496">Mitochondrion</keyword>
<evidence type="ECO:0000259" key="19">
    <source>
        <dbReference type="PROSITE" id="PS50999"/>
    </source>
</evidence>
<dbReference type="PROSITE" id="PS50857">
    <property type="entry name" value="COX2_CUA"/>
    <property type="match status" value="1"/>
</dbReference>
<keyword evidence="14 16" id="KW-0472">Membrane</keyword>
<evidence type="ECO:0000256" key="2">
    <source>
        <dbReference type="ARBA" id="ARBA00007866"/>
    </source>
</evidence>
<evidence type="ECO:0000256" key="4">
    <source>
        <dbReference type="ARBA" id="ARBA00022448"/>
    </source>
</evidence>
<evidence type="ECO:0000256" key="17">
    <source>
        <dbReference type="SAM" id="Phobius"/>
    </source>
</evidence>
<geneLocation type="mitochondrion" evidence="20"/>
<dbReference type="GO" id="GO:0004129">
    <property type="term" value="F:cytochrome-c oxidase activity"/>
    <property type="evidence" value="ECO:0007669"/>
    <property type="project" value="UniProtKB-EC"/>
</dbReference>
<evidence type="ECO:0000256" key="12">
    <source>
        <dbReference type="ARBA" id="ARBA00023008"/>
    </source>
</evidence>
<comment type="similarity">
    <text evidence="2 16">Belongs to the cytochrome c oxidase subunit 2 family.</text>
</comment>
<evidence type="ECO:0000259" key="18">
    <source>
        <dbReference type="PROSITE" id="PS50857"/>
    </source>
</evidence>
<evidence type="ECO:0000256" key="7">
    <source>
        <dbReference type="ARBA" id="ARBA00022792"/>
    </source>
</evidence>
<dbReference type="PANTHER" id="PTHR22888:SF9">
    <property type="entry name" value="CYTOCHROME C OXIDASE SUBUNIT 2"/>
    <property type="match status" value="1"/>
</dbReference>
<evidence type="ECO:0000256" key="13">
    <source>
        <dbReference type="ARBA" id="ARBA00023128"/>
    </source>
</evidence>
<evidence type="ECO:0000313" key="20">
    <source>
        <dbReference type="EMBL" id="AHA52477.1"/>
    </source>
</evidence>
<name>A0A0A6ZLP7_9HYME</name>
<dbReference type="GO" id="GO:0005743">
    <property type="term" value="C:mitochondrial inner membrane"/>
    <property type="evidence" value="ECO:0007669"/>
    <property type="project" value="UniProtKB-SubCell"/>
</dbReference>
<dbReference type="InterPro" id="IPR011759">
    <property type="entry name" value="Cyt_c_oxidase_su2_TM_dom"/>
</dbReference>
<evidence type="ECO:0000256" key="5">
    <source>
        <dbReference type="ARBA" id="ARBA00022660"/>
    </source>
</evidence>